<dbReference type="RefSeq" id="WP_034712043.1">
    <property type="nucleotide sequence ID" value="NZ_JPRH01000005.1"/>
</dbReference>
<keyword evidence="3" id="KW-1185">Reference proteome</keyword>
<dbReference type="OrthoDB" id="1466062at2"/>
<dbReference type="EMBL" id="JPRH01000005">
    <property type="protein sequence ID" value="KFF11753.1"/>
    <property type="molecule type" value="Genomic_DNA"/>
</dbReference>
<sequence length="529" mass="57892">MTHNVKRTFAMLLLAIFGSVLLYNCEPEPDSLGEQLFANEATEGTVTPYDLIAYNINNHDTIRSDASKLINLWGSTSSTAVLGAFNESNFGMQKASYLTQLRLSTDNPDFGTNAVVDSVVLVIRPSAAQYDGTALGDITDKAGFLNGDNTIPTKESIKTYAVNKYGNIGTTGAPTLFNINVNEVTTFLDANNTNFTRSNVSVSTGALLGTRVFNGNVTAMTILKTSDNSTAFTSNLGFRIPLDKTFFQNKIIAKKGQPELQDASNFTRYFNGIRISVAENDGYLFQFSPNDMEMIMYYKSDVTTNGVVTRPQTTFTFNLQGANAHIGQYEYNRTGSSLSDALAVSSEQNGDPRLYTQAMGGPSIGIKIKDTDINTLKTLYQNNKAAIIGAKIRIYTDKTNWDNAYAKPTKFTLLPVDSKAATGELISSTFTQDMLLGFTPYKMYDLDKNPAYYDFTVTKTVKDIVETGAENKTLVINLGEFLALSSSSTTLAGYKYTSRSFAMDRAVFVGTEATNANRIQLLVTYGTKK</sequence>
<dbReference type="AlphaFoldDB" id="A0A086A4Y9"/>
<dbReference type="STRING" id="445961.IW15_13695"/>
<comment type="caution">
    <text evidence="2">The sequence shown here is derived from an EMBL/GenBank/DDBJ whole genome shotgun (WGS) entry which is preliminary data.</text>
</comment>
<evidence type="ECO:0000313" key="2">
    <source>
        <dbReference type="EMBL" id="KFF11753.1"/>
    </source>
</evidence>
<organism evidence="2 3">
    <name type="scientific">Chryseobacterium soli</name>
    <dbReference type="NCBI Taxonomy" id="445961"/>
    <lineage>
        <taxon>Bacteria</taxon>
        <taxon>Pseudomonadati</taxon>
        <taxon>Bacteroidota</taxon>
        <taxon>Flavobacteriia</taxon>
        <taxon>Flavobacteriales</taxon>
        <taxon>Weeksellaceae</taxon>
        <taxon>Chryseobacterium group</taxon>
        <taxon>Chryseobacterium</taxon>
    </lineage>
</organism>
<dbReference type="Proteomes" id="UP000028705">
    <property type="component" value="Unassembled WGS sequence"/>
</dbReference>
<name>A0A086A4Y9_9FLAO</name>
<feature type="chain" id="PRO_5001802223" description="DUF4270 domain-containing protein" evidence="1">
    <location>
        <begin position="23"/>
        <end position="529"/>
    </location>
</feature>
<proteinExistence type="predicted"/>
<keyword evidence="1" id="KW-0732">Signal</keyword>
<reference evidence="2 3" key="1">
    <citation type="submission" date="2014-07" db="EMBL/GenBank/DDBJ databases">
        <title>Genome of Chryseobacterium soli DSM 19298.</title>
        <authorList>
            <person name="Stropko S.J."/>
            <person name="Pipes S.E."/>
            <person name="Newman J."/>
        </authorList>
    </citation>
    <scope>NUCLEOTIDE SEQUENCE [LARGE SCALE GENOMIC DNA]</scope>
    <source>
        <strain evidence="2 3">DSM 19298</strain>
    </source>
</reference>
<dbReference type="Pfam" id="PF14092">
    <property type="entry name" value="DUF4270"/>
    <property type="match status" value="1"/>
</dbReference>
<gene>
    <name evidence="2" type="ORF">IW15_13695</name>
</gene>
<feature type="signal peptide" evidence="1">
    <location>
        <begin position="1"/>
        <end position="22"/>
    </location>
</feature>
<evidence type="ECO:0000256" key="1">
    <source>
        <dbReference type="SAM" id="SignalP"/>
    </source>
</evidence>
<dbReference type="eggNOG" id="ENOG502Z8IK">
    <property type="taxonomic scope" value="Bacteria"/>
</dbReference>
<protein>
    <recommendedName>
        <fullName evidence="4">DUF4270 domain-containing protein</fullName>
    </recommendedName>
</protein>
<accession>A0A086A4Y9</accession>
<dbReference type="InterPro" id="IPR025366">
    <property type="entry name" value="DUF4270"/>
</dbReference>
<evidence type="ECO:0000313" key="3">
    <source>
        <dbReference type="Proteomes" id="UP000028705"/>
    </source>
</evidence>
<evidence type="ECO:0008006" key="4">
    <source>
        <dbReference type="Google" id="ProtNLM"/>
    </source>
</evidence>